<dbReference type="Pfam" id="PF05795">
    <property type="entry name" value="Plasmodium_Vir"/>
    <property type="match status" value="1"/>
</dbReference>
<dbReference type="Proteomes" id="UP000305196">
    <property type="component" value="Unassembled WGS sequence"/>
</dbReference>
<reference evidence="1 2" key="1">
    <citation type="submission" date="2016-07" db="EMBL/GenBank/DDBJ databases">
        <authorList>
            <consortium name="Pathogen Informatics"/>
        </authorList>
    </citation>
    <scope>NUCLEOTIDE SEQUENCE [LARGE SCALE GENOMIC DNA]</scope>
</reference>
<organism evidence="1 2">
    <name type="scientific">Plasmodium vivax</name>
    <name type="common">malaria parasite P. vivax</name>
    <dbReference type="NCBI Taxonomy" id="5855"/>
    <lineage>
        <taxon>Eukaryota</taxon>
        <taxon>Sar</taxon>
        <taxon>Alveolata</taxon>
        <taxon>Apicomplexa</taxon>
        <taxon>Aconoidasida</taxon>
        <taxon>Haemosporida</taxon>
        <taxon>Plasmodiidae</taxon>
        <taxon>Plasmodium</taxon>
        <taxon>Plasmodium (Plasmodium)</taxon>
    </lineage>
</organism>
<accession>A0A1G4E989</accession>
<dbReference type="VEuPathDB" id="PlasmoDB:PVP01_0001110"/>
<gene>
    <name evidence="1" type="ORF">PVC01_000049800</name>
</gene>
<protein>
    <submittedName>
        <fullName evidence="1">VIR protein</fullName>
    </submittedName>
</protein>
<proteinExistence type="predicted"/>
<dbReference type="AlphaFoldDB" id="A0A1G4E989"/>
<name>A0A1G4E989_PLAVI</name>
<evidence type="ECO:0000313" key="1">
    <source>
        <dbReference type="EMBL" id="SCA81936.1"/>
    </source>
</evidence>
<dbReference type="VEuPathDB" id="PlasmoDB:PVPAM_000027500"/>
<dbReference type="InterPro" id="IPR008780">
    <property type="entry name" value="Plasmodium_Vir"/>
</dbReference>
<evidence type="ECO:0000313" key="2">
    <source>
        <dbReference type="Proteomes" id="UP000305196"/>
    </source>
</evidence>
<dbReference type="VEuPathDB" id="PlasmoDB:PVW1_100018900"/>
<sequence>MHDNYVKNVNGSEYEQVINSCDEIELFKDPTKEEYRKMCKKLFRNLLLLADRNYKGSNFFKYCDMLYIWIYFEIKKKRLTSSIIEETFKQLVKIITDKLRKKSCSYFSFSEKLEEPEKLIKLRILEHNTSTFQNILNYTSDPNNCPCLKYVYECINIYIDMNNRLCATLEDKNTTNQGTCDILKNFNTSYSTYIRNVYGEMYELPFLSDTTTATHTLTDTHLTRCSANNQNTVLDSGIADQSSRPKQISISTALSTMVGIPPFLALIYKFTPVGTWFRSKYRKGADVFKNVDEEIEKEIYAPRYENSIMNSSQERYNVAYEQT</sequence>
<dbReference type="EMBL" id="FLYI01000222">
    <property type="protein sequence ID" value="SCA81936.1"/>
    <property type="molecule type" value="Genomic_DNA"/>
</dbReference>